<accession>A0AAV0VRC6</accession>
<evidence type="ECO:0000313" key="2">
    <source>
        <dbReference type="EMBL" id="CAI6346728.1"/>
    </source>
</evidence>
<dbReference type="SUPFAM" id="SSF53098">
    <property type="entry name" value="Ribonuclease H-like"/>
    <property type="match status" value="1"/>
</dbReference>
<dbReference type="EMBL" id="CARXXK010000001">
    <property type="protein sequence ID" value="CAI6346728.1"/>
    <property type="molecule type" value="Genomic_DNA"/>
</dbReference>
<keyword evidence="3" id="KW-1185">Reference proteome</keyword>
<protein>
    <recommendedName>
        <fullName evidence="1">DUF4371 domain-containing protein</fullName>
    </recommendedName>
</protein>
<reference evidence="2 3" key="1">
    <citation type="submission" date="2023-01" db="EMBL/GenBank/DDBJ databases">
        <authorList>
            <person name="Whitehead M."/>
        </authorList>
    </citation>
    <scope>NUCLEOTIDE SEQUENCE [LARGE SCALE GENOMIC DNA]</scope>
</reference>
<feature type="domain" description="DUF4371" evidence="1">
    <location>
        <begin position="145"/>
        <end position="331"/>
    </location>
</feature>
<dbReference type="PANTHER" id="PTHR45749">
    <property type="match status" value="1"/>
</dbReference>
<evidence type="ECO:0000259" key="1">
    <source>
        <dbReference type="Pfam" id="PF14291"/>
    </source>
</evidence>
<dbReference type="PANTHER" id="PTHR45749:SF21">
    <property type="entry name" value="DUF4371 DOMAIN-CONTAINING PROTEIN"/>
    <property type="match status" value="1"/>
</dbReference>
<name>A0AAV0VRC6_9HEMI</name>
<gene>
    <name evidence="2" type="ORF">MEUPH1_LOCUS3604</name>
</gene>
<dbReference type="Pfam" id="PF14291">
    <property type="entry name" value="DUF4371"/>
    <property type="match status" value="1"/>
</dbReference>
<dbReference type="InterPro" id="IPR012337">
    <property type="entry name" value="RNaseH-like_sf"/>
</dbReference>
<sequence>MVDNDPVRFSNTITKLSFEQKKYILCLGPCQPTTQQMPLRQLPRTNKYSFRAQWYTKTLPNGSMGFRKWLSYSISADKIFCIYCMLFGKSPKKAWTIDGTSRWKDGNHLLTSHETSTIHIAASIDATIHEHCSPLLPALEEKKKMEVQTNRVVVKQLIDISLFLAKHGLAFRGHKEKWTDSIRGNFKDMVYLLAEYSPVLSSYITCLKKKGKSVTSLISWQRQNQLIDAISNSIFNSITQKVETACVFSISIDTTFDISRQEQVSFIVRFVDESNGMIYERLLAMCSTASTKSETLFNIFLNVFNKTNLNWKKNLIGQSYDGAANMRGEYNSLQAKVKSENPHAVYIWCWAHRLNLVVEQGVASCLEAVDFFGILGRVFDFVCSSKNRVFLFEQNQKIRNPNLPVRRLKRVTTTRWSSHSTALNTVLLTWASLVDTLEDLWKSEASSDASSFLSYFQSERFLYTCFLFKKIFSVLDPLSKTFQAIDIDLITASSMITSKIGQLLNIRNEFNSIVIEVKQFIQNHLDENFTPLPQKRSRKRKIMSGEKATDEPTSDPLTNFKYHTFYTVLDIICSQIDQKFNNDTISIFKDLSLLTKKRILEIKMDTNKIPCDAFEGIASIYSTFLNAEALNTEYLWLIDCFSNLEKTINLTKYLHKDEDNESTNSSDFESHISESDEELISQCPIEECTNSSSLIYIMFKLFCSSNIRFTLPNIYMLLKIAVTLPVSSASTERSFSILKL</sequence>
<dbReference type="InterPro" id="IPR025398">
    <property type="entry name" value="DUF4371"/>
</dbReference>
<organism evidence="2 3">
    <name type="scientific">Macrosiphum euphorbiae</name>
    <name type="common">potato aphid</name>
    <dbReference type="NCBI Taxonomy" id="13131"/>
    <lineage>
        <taxon>Eukaryota</taxon>
        <taxon>Metazoa</taxon>
        <taxon>Ecdysozoa</taxon>
        <taxon>Arthropoda</taxon>
        <taxon>Hexapoda</taxon>
        <taxon>Insecta</taxon>
        <taxon>Pterygota</taxon>
        <taxon>Neoptera</taxon>
        <taxon>Paraneoptera</taxon>
        <taxon>Hemiptera</taxon>
        <taxon>Sternorrhyncha</taxon>
        <taxon>Aphidomorpha</taxon>
        <taxon>Aphidoidea</taxon>
        <taxon>Aphididae</taxon>
        <taxon>Macrosiphini</taxon>
        <taxon>Macrosiphum</taxon>
    </lineage>
</organism>
<comment type="caution">
    <text evidence="2">The sequence shown here is derived from an EMBL/GenBank/DDBJ whole genome shotgun (WGS) entry which is preliminary data.</text>
</comment>
<dbReference type="AlphaFoldDB" id="A0AAV0VRC6"/>
<evidence type="ECO:0000313" key="3">
    <source>
        <dbReference type="Proteomes" id="UP001160148"/>
    </source>
</evidence>
<dbReference type="Proteomes" id="UP001160148">
    <property type="component" value="Unassembled WGS sequence"/>
</dbReference>
<proteinExistence type="predicted"/>